<accession>A0ABN6UWB3</accession>
<comment type="subcellular location">
    <subcellularLocation>
        <location evidence="1">Cell membrane</location>
        <topology evidence="1">Multi-pass membrane protein</topology>
    </subcellularLocation>
</comment>
<evidence type="ECO:0000256" key="2">
    <source>
        <dbReference type="ARBA" id="ARBA00022475"/>
    </source>
</evidence>
<keyword evidence="4" id="KW-1133">Transmembrane helix</keyword>
<organism evidence="7 8">
    <name type="scientific">Geothrix oryzae</name>
    <dbReference type="NCBI Taxonomy" id="2927975"/>
    <lineage>
        <taxon>Bacteria</taxon>
        <taxon>Pseudomonadati</taxon>
        <taxon>Acidobacteriota</taxon>
        <taxon>Holophagae</taxon>
        <taxon>Holophagales</taxon>
        <taxon>Holophagaceae</taxon>
        <taxon>Geothrix</taxon>
    </lineage>
</organism>
<dbReference type="Gene3D" id="3.30.450.20">
    <property type="entry name" value="PAS domain"/>
    <property type="match status" value="1"/>
</dbReference>
<protein>
    <recommendedName>
        <fullName evidence="6">Single Cache domain-containing protein</fullName>
    </recommendedName>
</protein>
<feature type="domain" description="Single Cache" evidence="6">
    <location>
        <begin position="27"/>
        <end position="104"/>
    </location>
</feature>
<dbReference type="InterPro" id="IPR033480">
    <property type="entry name" value="sCache_2"/>
</dbReference>
<evidence type="ECO:0000259" key="6">
    <source>
        <dbReference type="SMART" id="SM01049"/>
    </source>
</evidence>
<evidence type="ECO:0000256" key="5">
    <source>
        <dbReference type="ARBA" id="ARBA00023136"/>
    </source>
</evidence>
<proteinExistence type="predicted"/>
<evidence type="ECO:0000256" key="4">
    <source>
        <dbReference type="ARBA" id="ARBA00022989"/>
    </source>
</evidence>
<keyword evidence="3" id="KW-0812">Transmembrane</keyword>
<gene>
    <name evidence="7" type="ORF">GETHOR_11570</name>
</gene>
<reference evidence="8" key="1">
    <citation type="journal article" date="2023" name="Int. J. Syst. Evol. Microbiol.">
        <title>Mesoterricola silvestris gen. nov., sp. nov., Mesoterricola sediminis sp. nov., Geothrix oryzae sp. nov., Geothrix edaphica sp. nov., Geothrix rubra sp. nov., and Geothrix limicola sp. nov., six novel members of Acidobacteriota isolated from soils.</title>
        <authorList>
            <person name="Itoh H."/>
            <person name="Sugisawa Y."/>
            <person name="Mise K."/>
            <person name="Xu Z."/>
            <person name="Kuniyasu M."/>
            <person name="Ushijima N."/>
            <person name="Kawano K."/>
            <person name="Kobayashi E."/>
            <person name="Shiratori Y."/>
            <person name="Masuda Y."/>
            <person name="Senoo K."/>
        </authorList>
    </citation>
    <scope>NUCLEOTIDE SEQUENCE [LARGE SCALE GENOMIC DNA]</scope>
    <source>
        <strain evidence="8">Red222</strain>
    </source>
</reference>
<sequence>MHAGNAWIPALFCMTAPPLLAQDQPARALSLVKEAVAFAKSHGKEALLREINHGQGRFHVKSGEELYIFVYDLQGVCQAIGFQSQMVGTNRIGLRDPDGKHFLRDMIAVARAKGSGWVDYKYPHPATGKVRTKVSYVELMEGWIIGCGAYK</sequence>
<evidence type="ECO:0000256" key="3">
    <source>
        <dbReference type="ARBA" id="ARBA00022692"/>
    </source>
</evidence>
<keyword evidence="8" id="KW-1185">Reference proteome</keyword>
<keyword evidence="5" id="KW-0472">Membrane</keyword>
<dbReference type="Proteomes" id="UP001242010">
    <property type="component" value="Chromosome"/>
</dbReference>
<evidence type="ECO:0000313" key="7">
    <source>
        <dbReference type="EMBL" id="BDU69056.1"/>
    </source>
</evidence>
<name>A0ABN6UWB3_9BACT</name>
<keyword evidence="2" id="KW-1003">Cell membrane</keyword>
<dbReference type="EMBL" id="AP027079">
    <property type="protein sequence ID" value="BDU69056.1"/>
    <property type="molecule type" value="Genomic_DNA"/>
</dbReference>
<dbReference type="Pfam" id="PF17200">
    <property type="entry name" value="sCache_2"/>
    <property type="match status" value="1"/>
</dbReference>
<evidence type="ECO:0000313" key="8">
    <source>
        <dbReference type="Proteomes" id="UP001242010"/>
    </source>
</evidence>
<evidence type="ECO:0000256" key="1">
    <source>
        <dbReference type="ARBA" id="ARBA00004651"/>
    </source>
</evidence>
<dbReference type="SMART" id="SM01049">
    <property type="entry name" value="Cache_2"/>
    <property type="match status" value="1"/>
</dbReference>